<protein>
    <submittedName>
        <fullName evidence="1">Uncharacterized protein</fullName>
    </submittedName>
</protein>
<dbReference type="Proteomes" id="UP001341840">
    <property type="component" value="Unassembled WGS sequence"/>
</dbReference>
<accession>A0ABU6ZE05</accession>
<gene>
    <name evidence="1" type="ORF">PIB30_042493</name>
</gene>
<keyword evidence="2" id="KW-1185">Reference proteome</keyword>
<comment type="caution">
    <text evidence="1">The sequence shown here is derived from an EMBL/GenBank/DDBJ whole genome shotgun (WGS) entry which is preliminary data.</text>
</comment>
<sequence length="212" mass="23885">MNNFVLEDFRHGGHEANSESEILLSPSLGCTWIGSDPQTRGKIHKSDPNCADLIRSKEVRIAYDPIRRVGGSDSGFENDIRPTHTHSIHTIADMLATAVSPLVPPPSSPQGSSKFNVLFSSSFFESSIRPQRIFKSRHQLVLSSSSLHLCLVASSSPVSASSPPRRRFISTRFSWRLGLESRRSSRRSSRLRFQSRRFSFFKERVLARRSSR</sequence>
<dbReference type="EMBL" id="JASCZI010272102">
    <property type="protein sequence ID" value="MED6220188.1"/>
    <property type="molecule type" value="Genomic_DNA"/>
</dbReference>
<evidence type="ECO:0000313" key="1">
    <source>
        <dbReference type="EMBL" id="MED6220188.1"/>
    </source>
</evidence>
<proteinExistence type="predicted"/>
<organism evidence="1 2">
    <name type="scientific">Stylosanthes scabra</name>
    <dbReference type="NCBI Taxonomy" id="79078"/>
    <lineage>
        <taxon>Eukaryota</taxon>
        <taxon>Viridiplantae</taxon>
        <taxon>Streptophyta</taxon>
        <taxon>Embryophyta</taxon>
        <taxon>Tracheophyta</taxon>
        <taxon>Spermatophyta</taxon>
        <taxon>Magnoliopsida</taxon>
        <taxon>eudicotyledons</taxon>
        <taxon>Gunneridae</taxon>
        <taxon>Pentapetalae</taxon>
        <taxon>rosids</taxon>
        <taxon>fabids</taxon>
        <taxon>Fabales</taxon>
        <taxon>Fabaceae</taxon>
        <taxon>Papilionoideae</taxon>
        <taxon>50 kb inversion clade</taxon>
        <taxon>dalbergioids sensu lato</taxon>
        <taxon>Dalbergieae</taxon>
        <taxon>Pterocarpus clade</taxon>
        <taxon>Stylosanthes</taxon>
    </lineage>
</organism>
<reference evidence="1 2" key="1">
    <citation type="journal article" date="2023" name="Plants (Basel)">
        <title>Bridging the Gap: Combining Genomics and Transcriptomics Approaches to Understand Stylosanthes scabra, an Orphan Legume from the Brazilian Caatinga.</title>
        <authorList>
            <person name="Ferreira-Neto J.R.C."/>
            <person name="da Silva M.D."/>
            <person name="Binneck E."/>
            <person name="de Melo N.F."/>
            <person name="da Silva R.H."/>
            <person name="de Melo A.L.T.M."/>
            <person name="Pandolfi V."/>
            <person name="Bustamante F.O."/>
            <person name="Brasileiro-Vidal A.C."/>
            <person name="Benko-Iseppon A.M."/>
        </authorList>
    </citation>
    <scope>NUCLEOTIDE SEQUENCE [LARGE SCALE GENOMIC DNA]</scope>
    <source>
        <tissue evidence="1">Leaves</tissue>
    </source>
</reference>
<name>A0ABU6ZE05_9FABA</name>
<evidence type="ECO:0000313" key="2">
    <source>
        <dbReference type="Proteomes" id="UP001341840"/>
    </source>
</evidence>